<dbReference type="InterPro" id="IPR016112">
    <property type="entry name" value="VP_dsDNA_II"/>
</dbReference>
<dbReference type="Gene3D" id="2.70.9.10">
    <property type="entry name" value="Adenovirus Type 2 Hexon, domain 4"/>
    <property type="match status" value="1"/>
</dbReference>
<feature type="domain" description="Major capsid protein C-terminal" evidence="1">
    <location>
        <begin position="233"/>
        <end position="401"/>
    </location>
</feature>
<dbReference type="InterPro" id="IPR038519">
    <property type="entry name" value="MCP_C_sf"/>
</dbReference>
<protein>
    <recommendedName>
        <fullName evidence="5">Capsid protein</fullName>
    </recommendedName>
</protein>
<evidence type="ECO:0000313" key="3">
    <source>
        <dbReference type="EMBL" id="WIA10858.1"/>
    </source>
</evidence>
<dbReference type="Proteomes" id="UP001244341">
    <property type="component" value="Chromosome 2b"/>
</dbReference>
<reference evidence="3 4" key="1">
    <citation type="submission" date="2023-05" db="EMBL/GenBank/DDBJ databases">
        <title>A 100% complete, gapless, phased diploid assembly of the Scenedesmus obliquus UTEX 3031 genome.</title>
        <authorList>
            <person name="Biondi T.C."/>
            <person name="Hanschen E.R."/>
            <person name="Kwon T."/>
            <person name="Eng W."/>
            <person name="Kruse C.P.S."/>
            <person name="Koehler S.I."/>
            <person name="Kunde Y."/>
            <person name="Gleasner C.D."/>
            <person name="You Mak K.T."/>
            <person name="Polle J."/>
            <person name="Hovde B.T."/>
            <person name="Starkenburg S.R."/>
        </authorList>
    </citation>
    <scope>NUCLEOTIDE SEQUENCE [LARGE SCALE GENOMIC DNA]</scope>
    <source>
        <strain evidence="3 4">DOE0152z</strain>
    </source>
</reference>
<keyword evidence="4" id="KW-1185">Reference proteome</keyword>
<evidence type="ECO:0000259" key="2">
    <source>
        <dbReference type="Pfam" id="PF16903"/>
    </source>
</evidence>
<dbReference type="EMBL" id="CP126209">
    <property type="protein sequence ID" value="WIA10858.1"/>
    <property type="molecule type" value="Genomic_DNA"/>
</dbReference>
<evidence type="ECO:0000313" key="4">
    <source>
        <dbReference type="Proteomes" id="UP001244341"/>
    </source>
</evidence>
<dbReference type="SUPFAM" id="SSF49749">
    <property type="entry name" value="Group II dsDNA viruses VP"/>
    <property type="match status" value="2"/>
</dbReference>
<dbReference type="InterPro" id="IPR031654">
    <property type="entry name" value="Capsid_N"/>
</dbReference>
<organism evidence="3 4">
    <name type="scientific">Tetradesmus obliquus</name>
    <name type="common">Green alga</name>
    <name type="synonym">Acutodesmus obliquus</name>
    <dbReference type="NCBI Taxonomy" id="3088"/>
    <lineage>
        <taxon>Eukaryota</taxon>
        <taxon>Viridiplantae</taxon>
        <taxon>Chlorophyta</taxon>
        <taxon>core chlorophytes</taxon>
        <taxon>Chlorophyceae</taxon>
        <taxon>CS clade</taxon>
        <taxon>Sphaeropleales</taxon>
        <taxon>Scenedesmaceae</taxon>
        <taxon>Tetradesmus</taxon>
    </lineage>
</organism>
<gene>
    <name evidence="3" type="ORF">OEZ85_011024</name>
</gene>
<dbReference type="Pfam" id="PF16903">
    <property type="entry name" value="Capsid_N"/>
    <property type="match status" value="1"/>
</dbReference>
<proteinExistence type="predicted"/>
<sequence length="408" mass="45856">MGATSWCTKLASAGTPRRLHSNQVVFFKSVWRRPTPHAVEAVLQNWQGTADFGRKCSCTIARIGDLCHRLWLEVRLPALPPTLRWTNGIGLAMLKLAECELGGVVLDRRTAEWEDVWSELSMDESKLAGFNRMIGRFTDWDPSDDNKCLGSRETTLFVPLSFWFSGSEPGNALPLVAITYHSLRINVEFRHAAELVVCSDPSTSLPLALGTPFEPPSADIQMYADMVYLASSERRRWAKMPHELLITSVQQVTEDVIMVEGNPQRNRRITLPFSHPIKELVWVYVPHEPASSTTPRYFDYKYAYDAVTVLANAQERQTRRPGSYYTMVQPFQHHTRVPSKPIYVYSFALQPEPTQPSGSLNATALSLELAFKVTMPERSHGKFVCFAVSYNILRIANGLSGIAFSSAA</sequence>
<accession>A0ABY8TP13</accession>
<dbReference type="Gene3D" id="2.70.9.20">
    <property type="entry name" value="Major capsid protein Vp54"/>
    <property type="match status" value="1"/>
</dbReference>
<feature type="domain" description="Major capsid protein N-terminal" evidence="2">
    <location>
        <begin position="26"/>
        <end position="229"/>
    </location>
</feature>
<dbReference type="InterPro" id="IPR007542">
    <property type="entry name" value="MCP_C"/>
</dbReference>
<evidence type="ECO:0000259" key="1">
    <source>
        <dbReference type="Pfam" id="PF04451"/>
    </source>
</evidence>
<dbReference type="Pfam" id="PF04451">
    <property type="entry name" value="Capsid_NCLDV"/>
    <property type="match status" value="1"/>
</dbReference>
<name>A0ABY8TP13_TETOB</name>
<evidence type="ECO:0008006" key="5">
    <source>
        <dbReference type="Google" id="ProtNLM"/>
    </source>
</evidence>